<gene>
    <name evidence="1" type="ORF">SAMN05660293_00186</name>
</gene>
<protein>
    <recommendedName>
        <fullName evidence="3">PIN domain-containing protein</fullName>
    </recommendedName>
</protein>
<evidence type="ECO:0008006" key="3">
    <source>
        <dbReference type="Google" id="ProtNLM"/>
    </source>
</evidence>
<proteinExistence type="predicted"/>
<dbReference type="EMBL" id="FUZA01000001">
    <property type="protein sequence ID" value="SKB44191.1"/>
    <property type="molecule type" value="Genomic_DNA"/>
</dbReference>
<keyword evidence="2" id="KW-1185">Reference proteome</keyword>
<sequence>MIYFDSDVLINYLIVQNEEKHKLATNLYQEAARIKCFSYPCCLYRKFPLSFPS</sequence>
<accession>A0A1T5BA80</accession>
<dbReference type="Proteomes" id="UP000190897">
    <property type="component" value="Unassembled WGS sequence"/>
</dbReference>
<name>A0A1T5BA80_9BACT</name>
<evidence type="ECO:0000313" key="1">
    <source>
        <dbReference type="EMBL" id="SKB44191.1"/>
    </source>
</evidence>
<evidence type="ECO:0000313" key="2">
    <source>
        <dbReference type="Proteomes" id="UP000190897"/>
    </source>
</evidence>
<organism evidence="1 2">
    <name type="scientific">Dyadobacter psychrophilus</name>
    <dbReference type="NCBI Taxonomy" id="651661"/>
    <lineage>
        <taxon>Bacteria</taxon>
        <taxon>Pseudomonadati</taxon>
        <taxon>Bacteroidota</taxon>
        <taxon>Cytophagia</taxon>
        <taxon>Cytophagales</taxon>
        <taxon>Spirosomataceae</taxon>
        <taxon>Dyadobacter</taxon>
    </lineage>
</organism>
<reference evidence="2" key="1">
    <citation type="submission" date="2017-02" db="EMBL/GenBank/DDBJ databases">
        <authorList>
            <person name="Varghese N."/>
            <person name="Submissions S."/>
        </authorList>
    </citation>
    <scope>NUCLEOTIDE SEQUENCE [LARGE SCALE GENOMIC DNA]</scope>
    <source>
        <strain evidence="2">DSM 22270</strain>
    </source>
</reference>
<dbReference type="AlphaFoldDB" id="A0A1T5BA80"/>
<dbReference type="STRING" id="651661.SAMN05660293_00186"/>